<reference evidence="9 10" key="1">
    <citation type="submission" date="2022-10" db="EMBL/GenBank/DDBJ databases">
        <title>Comparative genomics and taxonomic characterization of three novel marine species of genus Reichenbachiella exhibiting antioxidant and polysaccharide degradation activities.</title>
        <authorList>
            <person name="Muhammad N."/>
            <person name="Lee Y.-J."/>
            <person name="Ko J."/>
            <person name="Kim S.-G."/>
        </authorList>
    </citation>
    <scope>NUCLEOTIDE SEQUENCE [LARGE SCALE GENOMIC DNA]</scope>
    <source>
        <strain evidence="9 10">ABR2-5</strain>
    </source>
</reference>
<dbReference type="Pfam" id="PF02518">
    <property type="entry name" value="HATPase_c"/>
    <property type="match status" value="1"/>
</dbReference>
<dbReference type="InterPro" id="IPR005467">
    <property type="entry name" value="His_kinase_dom"/>
</dbReference>
<dbReference type="PANTHER" id="PTHR43711">
    <property type="entry name" value="TWO-COMPONENT HISTIDINE KINASE"/>
    <property type="match status" value="1"/>
</dbReference>
<keyword evidence="7" id="KW-0175">Coiled coil</keyword>
<dbReference type="InterPro" id="IPR036097">
    <property type="entry name" value="HisK_dim/P_sf"/>
</dbReference>
<dbReference type="SMART" id="SM00388">
    <property type="entry name" value="HisKA"/>
    <property type="match status" value="1"/>
</dbReference>
<organism evidence="9 10">
    <name type="scientific">Reichenbachiella ulvae</name>
    <dbReference type="NCBI Taxonomy" id="2980104"/>
    <lineage>
        <taxon>Bacteria</taxon>
        <taxon>Pseudomonadati</taxon>
        <taxon>Bacteroidota</taxon>
        <taxon>Cytophagia</taxon>
        <taxon>Cytophagales</taxon>
        <taxon>Reichenbachiellaceae</taxon>
        <taxon>Reichenbachiella</taxon>
    </lineage>
</organism>
<keyword evidence="10" id="KW-1185">Reference proteome</keyword>
<dbReference type="PROSITE" id="PS50109">
    <property type="entry name" value="HIS_KIN"/>
    <property type="match status" value="1"/>
</dbReference>
<evidence type="ECO:0000313" key="9">
    <source>
        <dbReference type="EMBL" id="MCV9385674.1"/>
    </source>
</evidence>
<name>A0ABT3CQC0_9BACT</name>
<comment type="caution">
    <text evidence="9">The sequence shown here is derived from an EMBL/GenBank/DDBJ whole genome shotgun (WGS) entry which is preliminary data.</text>
</comment>
<evidence type="ECO:0000259" key="8">
    <source>
        <dbReference type="PROSITE" id="PS50109"/>
    </source>
</evidence>
<evidence type="ECO:0000256" key="1">
    <source>
        <dbReference type="ARBA" id="ARBA00000085"/>
    </source>
</evidence>
<dbReference type="InterPro" id="IPR050736">
    <property type="entry name" value="Sensor_HK_Regulatory"/>
</dbReference>
<feature type="coiled-coil region" evidence="7">
    <location>
        <begin position="14"/>
        <end position="73"/>
    </location>
</feature>
<dbReference type="SUPFAM" id="SSF55874">
    <property type="entry name" value="ATPase domain of HSP90 chaperone/DNA topoisomerase II/histidine kinase"/>
    <property type="match status" value="1"/>
</dbReference>
<dbReference type="Pfam" id="PF00512">
    <property type="entry name" value="HisKA"/>
    <property type="match status" value="1"/>
</dbReference>
<dbReference type="PRINTS" id="PR00344">
    <property type="entry name" value="BCTRLSENSOR"/>
</dbReference>
<dbReference type="Gene3D" id="1.10.287.130">
    <property type="match status" value="1"/>
</dbReference>
<evidence type="ECO:0000256" key="2">
    <source>
        <dbReference type="ARBA" id="ARBA00012438"/>
    </source>
</evidence>
<dbReference type="RefSeq" id="WP_264136458.1">
    <property type="nucleotide sequence ID" value="NZ_JAOYOD010000001.1"/>
</dbReference>
<proteinExistence type="predicted"/>
<evidence type="ECO:0000256" key="7">
    <source>
        <dbReference type="SAM" id="Coils"/>
    </source>
</evidence>
<dbReference type="SUPFAM" id="SSF47384">
    <property type="entry name" value="Homodimeric domain of signal transducing histidine kinase"/>
    <property type="match status" value="1"/>
</dbReference>
<comment type="catalytic activity">
    <reaction evidence="1">
        <text>ATP + protein L-histidine = ADP + protein N-phospho-L-histidine.</text>
        <dbReference type="EC" id="2.7.13.3"/>
    </reaction>
</comment>
<feature type="domain" description="Histidine kinase" evidence="8">
    <location>
        <begin position="76"/>
        <end position="291"/>
    </location>
</feature>
<evidence type="ECO:0000313" key="10">
    <source>
        <dbReference type="Proteomes" id="UP001300692"/>
    </source>
</evidence>
<dbReference type="InterPro" id="IPR036890">
    <property type="entry name" value="HATPase_C_sf"/>
</dbReference>
<evidence type="ECO:0000256" key="5">
    <source>
        <dbReference type="ARBA" id="ARBA00022777"/>
    </source>
</evidence>
<evidence type="ECO:0000256" key="4">
    <source>
        <dbReference type="ARBA" id="ARBA00022679"/>
    </source>
</evidence>
<dbReference type="Proteomes" id="UP001300692">
    <property type="component" value="Unassembled WGS sequence"/>
</dbReference>
<protein>
    <recommendedName>
        <fullName evidence="2">histidine kinase</fullName>
        <ecNumber evidence="2">2.7.13.3</ecNumber>
    </recommendedName>
</protein>
<sequence>MQEVIQKRKMSQETAELKQIIKERDQQLKDKQEELEAQRGMLSAAVEELVKKNKRLESTLNELQHGNEELENLLYHSSHGLRTPITNVMGLIQIIKAGDIEDSIKEYIDQIEGQGNHMIEIMNALSSLADLINYKPKKEVQLESFFINELINDRINYLTPLAKENQVTIDYQALENQPPLRCSKFALMEVIKQIMMNGIVFRDNSKPGYLSISAEKKENQLAIYIEDDGDGIDPETQPKIYEMFSRGSEKSGGSGLGLFIAKKAAEIIHADIKFESSQKGTRFIINIDLPPDR</sequence>
<evidence type="ECO:0000256" key="6">
    <source>
        <dbReference type="ARBA" id="ARBA00023012"/>
    </source>
</evidence>
<keyword evidence="6" id="KW-0902">Two-component regulatory system</keyword>
<dbReference type="GO" id="GO:0016301">
    <property type="term" value="F:kinase activity"/>
    <property type="evidence" value="ECO:0007669"/>
    <property type="project" value="UniProtKB-KW"/>
</dbReference>
<dbReference type="Gene3D" id="3.30.565.10">
    <property type="entry name" value="Histidine kinase-like ATPase, C-terminal domain"/>
    <property type="match status" value="1"/>
</dbReference>
<dbReference type="InterPro" id="IPR004358">
    <property type="entry name" value="Sig_transdc_His_kin-like_C"/>
</dbReference>
<keyword evidence="4" id="KW-0808">Transferase</keyword>
<dbReference type="InterPro" id="IPR003661">
    <property type="entry name" value="HisK_dim/P_dom"/>
</dbReference>
<keyword evidence="5 9" id="KW-0418">Kinase</keyword>
<dbReference type="EMBL" id="JAOYOD010000001">
    <property type="protein sequence ID" value="MCV9385674.1"/>
    <property type="molecule type" value="Genomic_DNA"/>
</dbReference>
<accession>A0ABT3CQC0</accession>
<dbReference type="SMART" id="SM00387">
    <property type="entry name" value="HATPase_c"/>
    <property type="match status" value="1"/>
</dbReference>
<evidence type="ECO:0000256" key="3">
    <source>
        <dbReference type="ARBA" id="ARBA00022553"/>
    </source>
</evidence>
<keyword evidence="3" id="KW-0597">Phosphoprotein</keyword>
<dbReference type="EC" id="2.7.13.3" evidence="2"/>
<gene>
    <name evidence="9" type="ORF">N7U62_03325</name>
</gene>
<dbReference type="PANTHER" id="PTHR43711:SF26">
    <property type="entry name" value="SENSOR HISTIDINE KINASE RCSC"/>
    <property type="match status" value="1"/>
</dbReference>
<dbReference type="CDD" id="cd00082">
    <property type="entry name" value="HisKA"/>
    <property type="match status" value="1"/>
</dbReference>
<dbReference type="InterPro" id="IPR003594">
    <property type="entry name" value="HATPase_dom"/>
</dbReference>